<sequence length="174" mass="19019">MRPHGRFRRAFAAMLMGIGVAMTGWSVSSGAAAEAVTPAGTVLVVDGAIAGGEPAVFDLAALKSLPVTRITTMTPWTEGENLYEGVRIRDLLERLGAKGDAVLADAIDDYQVPIPMDDIRNYDVIVAYAMNGRLLPVDDKGPLWVIYPYSENFGLQKDLYFSRSVWQLNRLTVQ</sequence>
<proteinExistence type="predicted"/>
<feature type="domain" description="Oxidoreductase molybdopterin-binding" evidence="2">
    <location>
        <begin position="74"/>
        <end position="149"/>
    </location>
</feature>
<protein>
    <submittedName>
        <fullName evidence="3">Molybdopterin-dependent oxidoreductase</fullName>
    </submittedName>
</protein>
<dbReference type="Pfam" id="PF00174">
    <property type="entry name" value="Oxidored_molyb"/>
    <property type="match status" value="1"/>
</dbReference>
<evidence type="ECO:0000313" key="4">
    <source>
        <dbReference type="Proteomes" id="UP001230156"/>
    </source>
</evidence>
<evidence type="ECO:0000259" key="2">
    <source>
        <dbReference type="Pfam" id="PF00174"/>
    </source>
</evidence>
<dbReference type="EMBL" id="JAUYVI010000004">
    <property type="protein sequence ID" value="MDQ7248389.1"/>
    <property type="molecule type" value="Genomic_DNA"/>
</dbReference>
<dbReference type="SUPFAM" id="SSF56524">
    <property type="entry name" value="Oxidoreductase molybdopterin-binding domain"/>
    <property type="match status" value="1"/>
</dbReference>
<keyword evidence="4" id="KW-1185">Reference proteome</keyword>
<evidence type="ECO:0000256" key="1">
    <source>
        <dbReference type="SAM" id="SignalP"/>
    </source>
</evidence>
<reference evidence="4" key="1">
    <citation type="submission" date="2023-08" db="EMBL/GenBank/DDBJ databases">
        <title>Rhodospirillaceae gen. nov., a novel taxon isolated from the Yangtze River Yuezi River estuary sludge.</title>
        <authorList>
            <person name="Ruan L."/>
        </authorList>
    </citation>
    <scope>NUCLEOTIDE SEQUENCE [LARGE SCALE GENOMIC DNA]</scope>
    <source>
        <strain evidence="4">R-7</strain>
    </source>
</reference>
<keyword evidence="1" id="KW-0732">Signal</keyword>
<comment type="caution">
    <text evidence="3">The sequence shown here is derived from an EMBL/GenBank/DDBJ whole genome shotgun (WGS) entry which is preliminary data.</text>
</comment>
<name>A0ABU0YL14_9PROT</name>
<organism evidence="3 4">
    <name type="scientific">Dongia sedimenti</name>
    <dbReference type="NCBI Taxonomy" id="3064282"/>
    <lineage>
        <taxon>Bacteria</taxon>
        <taxon>Pseudomonadati</taxon>
        <taxon>Pseudomonadota</taxon>
        <taxon>Alphaproteobacteria</taxon>
        <taxon>Rhodospirillales</taxon>
        <taxon>Dongiaceae</taxon>
        <taxon>Dongia</taxon>
    </lineage>
</organism>
<dbReference type="Gene3D" id="3.90.420.10">
    <property type="entry name" value="Oxidoreductase, molybdopterin-binding domain"/>
    <property type="match status" value="1"/>
</dbReference>
<dbReference type="InterPro" id="IPR000572">
    <property type="entry name" value="OxRdtase_Mopterin-bd_dom"/>
</dbReference>
<dbReference type="InterPro" id="IPR036374">
    <property type="entry name" value="OxRdtase_Mopterin-bd_sf"/>
</dbReference>
<feature type="signal peptide" evidence="1">
    <location>
        <begin position="1"/>
        <end position="23"/>
    </location>
</feature>
<evidence type="ECO:0000313" key="3">
    <source>
        <dbReference type="EMBL" id="MDQ7248389.1"/>
    </source>
</evidence>
<feature type="chain" id="PRO_5046903835" evidence="1">
    <location>
        <begin position="24"/>
        <end position="174"/>
    </location>
</feature>
<accession>A0ABU0YL14</accession>
<dbReference type="Proteomes" id="UP001230156">
    <property type="component" value="Unassembled WGS sequence"/>
</dbReference>
<gene>
    <name evidence="3" type="ORF">Q8A70_11965</name>
</gene>
<dbReference type="RefSeq" id="WP_379955868.1">
    <property type="nucleotide sequence ID" value="NZ_JAUYVI010000004.1"/>
</dbReference>